<dbReference type="PANTHER" id="PTHR38797">
    <property type="entry name" value="NUCLEAR PORE COMPLEX PROTEIN NUP85-RELATED"/>
    <property type="match status" value="1"/>
</dbReference>
<dbReference type="Proteomes" id="UP000622797">
    <property type="component" value="Unassembled WGS sequence"/>
</dbReference>
<dbReference type="AlphaFoldDB" id="A0A8H4TXP8"/>
<dbReference type="OrthoDB" id="3350591at2759"/>
<protein>
    <submittedName>
        <fullName evidence="1">Uncharacterized protein</fullName>
    </submittedName>
</protein>
<dbReference type="InterPro" id="IPR053204">
    <property type="entry name" value="Oxopyrrolidines_Biosynth-assoc"/>
</dbReference>
<gene>
    <name evidence="1" type="ORF">FSARC_6192</name>
</gene>
<evidence type="ECO:0000313" key="1">
    <source>
        <dbReference type="EMBL" id="KAF4966066.1"/>
    </source>
</evidence>
<dbReference type="Pfam" id="PF12311">
    <property type="entry name" value="DUF3632"/>
    <property type="match status" value="1"/>
</dbReference>
<dbReference type="EMBL" id="JABEXW010000308">
    <property type="protein sequence ID" value="KAF4966066.1"/>
    <property type="molecule type" value="Genomic_DNA"/>
</dbReference>
<proteinExistence type="predicted"/>
<organism evidence="1 2">
    <name type="scientific">Fusarium sarcochroum</name>
    <dbReference type="NCBI Taxonomy" id="1208366"/>
    <lineage>
        <taxon>Eukaryota</taxon>
        <taxon>Fungi</taxon>
        <taxon>Dikarya</taxon>
        <taxon>Ascomycota</taxon>
        <taxon>Pezizomycotina</taxon>
        <taxon>Sordariomycetes</taxon>
        <taxon>Hypocreomycetidae</taxon>
        <taxon>Hypocreales</taxon>
        <taxon>Nectriaceae</taxon>
        <taxon>Fusarium</taxon>
        <taxon>Fusarium lateritium species complex</taxon>
    </lineage>
</organism>
<reference evidence="1" key="2">
    <citation type="submission" date="2020-05" db="EMBL/GenBank/DDBJ databases">
        <authorList>
            <person name="Kim H.-S."/>
            <person name="Proctor R.H."/>
            <person name="Brown D.W."/>
        </authorList>
    </citation>
    <scope>NUCLEOTIDE SEQUENCE</scope>
    <source>
        <strain evidence="1">NRRL 20472</strain>
    </source>
</reference>
<accession>A0A8H4TXP8</accession>
<name>A0A8H4TXP8_9HYPO</name>
<reference evidence="1" key="1">
    <citation type="journal article" date="2020" name="BMC Genomics">
        <title>Correction to: Identification and distribution of gene clusters required for synthesis of sphingolipid metabolism inhibitors in diverse species of the filamentous fungus Fusarium.</title>
        <authorList>
            <person name="Kim H.S."/>
            <person name="Lohmar J.M."/>
            <person name="Busman M."/>
            <person name="Brown D.W."/>
            <person name="Naumann T.A."/>
            <person name="Divon H.H."/>
            <person name="Lysoe E."/>
            <person name="Uhlig S."/>
            <person name="Proctor R.H."/>
        </authorList>
    </citation>
    <scope>NUCLEOTIDE SEQUENCE</scope>
    <source>
        <strain evidence="1">NRRL 20472</strain>
    </source>
</reference>
<keyword evidence="2" id="KW-1185">Reference proteome</keyword>
<comment type="caution">
    <text evidence="1">The sequence shown here is derived from an EMBL/GenBank/DDBJ whole genome shotgun (WGS) entry which is preliminary data.</text>
</comment>
<dbReference type="PANTHER" id="PTHR38797:SF4">
    <property type="entry name" value="NUCLEAR PORE COMPLEX PROTEIN NUP85"/>
    <property type="match status" value="1"/>
</dbReference>
<dbReference type="InterPro" id="IPR022085">
    <property type="entry name" value="OpdG"/>
</dbReference>
<sequence>MAPAFIKMKRLVSKQHQTLLVKALLHMLDNALNHSDKTAEELAKELNRLYIAYREDDSSPGETGAENFLRITRWVRVQSFAARLSGKGFKEWDIAGIRTLRHVLEEPLPKSAPERDTWLKAACEWMKHAGDNFYLEGQNSMEPTEIQAVELRVGSLASHLQPTMNLGRWYFWCKRLEEVPEEVGEELDGETRQNIGVIMEDMTRWHMVEEYEEQRQIDMYLDFLNHQSH</sequence>
<evidence type="ECO:0000313" key="2">
    <source>
        <dbReference type="Proteomes" id="UP000622797"/>
    </source>
</evidence>